<reference evidence="1" key="1">
    <citation type="submission" date="2022-09" db="EMBL/GenBank/DDBJ databases">
        <title>Haloadaptaus new haloarchaeum isolated from saline soil.</title>
        <authorList>
            <person name="Duran-Viseras A."/>
            <person name="Sanchez-Porro C."/>
            <person name="Ventosa A."/>
        </authorList>
    </citation>
    <scope>NUCLEOTIDE SEQUENCE</scope>
    <source>
        <strain evidence="1">F3-133</strain>
    </source>
</reference>
<protein>
    <submittedName>
        <fullName evidence="1">Uncharacterized protein</fullName>
    </submittedName>
</protein>
<evidence type="ECO:0000313" key="1">
    <source>
        <dbReference type="EMBL" id="MCX2819054.1"/>
    </source>
</evidence>
<accession>A0A9Q4C618</accession>
<dbReference type="EMBL" id="RKLV01000006">
    <property type="protein sequence ID" value="MCX2819054.1"/>
    <property type="molecule type" value="Genomic_DNA"/>
</dbReference>
<proteinExistence type="predicted"/>
<gene>
    <name evidence="1" type="ORF">EGH25_06780</name>
</gene>
<dbReference type="Proteomes" id="UP001149411">
    <property type="component" value="Unassembled WGS sequence"/>
</dbReference>
<dbReference type="AlphaFoldDB" id="A0A9Q4C618"/>
<organism evidence="1 2">
    <name type="scientific">Halorutilus salinus</name>
    <dbReference type="NCBI Taxonomy" id="2487751"/>
    <lineage>
        <taxon>Archaea</taxon>
        <taxon>Methanobacteriati</taxon>
        <taxon>Methanobacteriota</taxon>
        <taxon>Stenosarchaea group</taxon>
        <taxon>Halobacteria</taxon>
        <taxon>Halorutilales</taxon>
        <taxon>Halorutilaceae</taxon>
        <taxon>Halorutilus</taxon>
    </lineage>
</organism>
<comment type="caution">
    <text evidence="1">The sequence shown here is derived from an EMBL/GenBank/DDBJ whole genome shotgun (WGS) entry which is preliminary data.</text>
</comment>
<sequence>MGASDWAGRMCIELEEEFGICNERALRVTTLVRMMVGEDGYEEVFGEHGSEQYQTHQELLIEDLDISLKRQEGDSIEERWNSLMDSLGCQSRAEKGVYLIPWEEYDADDWQNPGVSRTRPE</sequence>
<evidence type="ECO:0000313" key="2">
    <source>
        <dbReference type="Proteomes" id="UP001149411"/>
    </source>
</evidence>
<name>A0A9Q4C618_9EURY</name>
<dbReference type="RefSeq" id="WP_266086994.1">
    <property type="nucleotide sequence ID" value="NZ_RKLV01000006.1"/>
</dbReference>
<keyword evidence="2" id="KW-1185">Reference proteome</keyword>